<reference evidence="1 2" key="1">
    <citation type="journal article" date="2017" name="Curr. Microbiol.">
        <title>Mucilaginibacter ginsenosidivorans sp. nov., Isolated from Soil of Ginseng Field.</title>
        <authorList>
            <person name="Kim M.M."/>
            <person name="Siddiqi M.Z."/>
            <person name="Im W.T."/>
        </authorList>
    </citation>
    <scope>NUCLEOTIDE SEQUENCE [LARGE SCALE GENOMIC DNA]</scope>
    <source>
        <strain evidence="1 2">Gsoil 3017</strain>
    </source>
</reference>
<dbReference type="RefSeq" id="WP_147031505.1">
    <property type="nucleotide sequence ID" value="NZ_CP042436.1"/>
</dbReference>
<gene>
    <name evidence="1" type="ORF">FRZ54_10185</name>
</gene>
<dbReference type="OrthoDB" id="798684at2"/>
<name>A0A5B8UVJ4_9SPHI</name>
<evidence type="ECO:0000313" key="2">
    <source>
        <dbReference type="Proteomes" id="UP000321479"/>
    </source>
</evidence>
<protein>
    <submittedName>
        <fullName evidence="1">Uncharacterized protein</fullName>
    </submittedName>
</protein>
<proteinExistence type="predicted"/>
<accession>A0A5B8UVJ4</accession>
<dbReference type="KEGG" id="mgin:FRZ54_10185"/>
<evidence type="ECO:0000313" key="1">
    <source>
        <dbReference type="EMBL" id="QEC62929.1"/>
    </source>
</evidence>
<dbReference type="Proteomes" id="UP000321479">
    <property type="component" value="Chromosome"/>
</dbReference>
<sequence>MKTENQSAFLDRILDKLRPSDLQHQEHRLAIKSRVENILVETGLTATELGLRIRKEMYALRTWLSGTRDLTVESLSEFCQSLHISLGDLVVE</sequence>
<dbReference type="GO" id="GO:0003677">
    <property type="term" value="F:DNA binding"/>
    <property type="evidence" value="ECO:0007669"/>
    <property type="project" value="InterPro"/>
</dbReference>
<dbReference type="InterPro" id="IPR010982">
    <property type="entry name" value="Lambda_DNA-bd_dom_sf"/>
</dbReference>
<organism evidence="1 2">
    <name type="scientific">Mucilaginibacter ginsenosidivorans</name>
    <dbReference type="NCBI Taxonomy" id="398053"/>
    <lineage>
        <taxon>Bacteria</taxon>
        <taxon>Pseudomonadati</taxon>
        <taxon>Bacteroidota</taxon>
        <taxon>Sphingobacteriia</taxon>
        <taxon>Sphingobacteriales</taxon>
        <taxon>Sphingobacteriaceae</taxon>
        <taxon>Mucilaginibacter</taxon>
    </lineage>
</organism>
<keyword evidence="2" id="KW-1185">Reference proteome</keyword>
<dbReference type="AlphaFoldDB" id="A0A5B8UVJ4"/>
<dbReference type="SUPFAM" id="SSF47413">
    <property type="entry name" value="lambda repressor-like DNA-binding domains"/>
    <property type="match status" value="1"/>
</dbReference>
<dbReference type="EMBL" id="CP042436">
    <property type="protein sequence ID" value="QEC62929.1"/>
    <property type="molecule type" value="Genomic_DNA"/>
</dbReference>